<organism evidence="2 3">
    <name type="scientific">Coniosporium apollinis (strain CBS 100218)</name>
    <name type="common">Rock-inhabiting black yeast</name>
    <dbReference type="NCBI Taxonomy" id="1168221"/>
    <lineage>
        <taxon>Eukaryota</taxon>
        <taxon>Fungi</taxon>
        <taxon>Dikarya</taxon>
        <taxon>Ascomycota</taxon>
        <taxon>Pezizomycotina</taxon>
        <taxon>Dothideomycetes</taxon>
        <taxon>Dothideomycetes incertae sedis</taxon>
        <taxon>Coniosporium</taxon>
    </lineage>
</organism>
<dbReference type="HOGENOM" id="CLU_1570553_0_0_1"/>
<dbReference type="AlphaFoldDB" id="R7Z206"/>
<gene>
    <name evidence="2" type="ORF">W97_07217</name>
</gene>
<dbReference type="EMBL" id="JH767592">
    <property type="protein sequence ID" value="EON68069.1"/>
    <property type="molecule type" value="Genomic_DNA"/>
</dbReference>
<dbReference type="Proteomes" id="UP000016924">
    <property type="component" value="Unassembled WGS sequence"/>
</dbReference>
<keyword evidence="3" id="KW-1185">Reference proteome</keyword>
<feature type="region of interest" description="Disordered" evidence="1">
    <location>
        <begin position="65"/>
        <end position="110"/>
    </location>
</feature>
<evidence type="ECO:0000313" key="2">
    <source>
        <dbReference type="EMBL" id="EON68069.1"/>
    </source>
</evidence>
<proteinExistence type="predicted"/>
<evidence type="ECO:0000313" key="3">
    <source>
        <dbReference type="Proteomes" id="UP000016924"/>
    </source>
</evidence>
<accession>R7Z206</accession>
<protein>
    <submittedName>
        <fullName evidence="2">Uncharacterized protein</fullName>
    </submittedName>
</protein>
<sequence length="170" mass="19262">MQHKKNPTPTYLNTYLPQRDPGSWVHLGFNDLLHPPPNLKHDAEIILYQFSPRRKTIPLSKTIHPNNEVTPAKMDQPIIQESRSSLEAVHPAQRPHHLSSDEPDSEPSEVLPGLANRVMRRIVVRREWHVATDNCASVVTVPESTGFHEVDVLLGFLEHIFGEPEVVLGE</sequence>
<reference evidence="3" key="1">
    <citation type="submission" date="2012-06" db="EMBL/GenBank/DDBJ databases">
        <title>The genome sequence of Coniosporium apollinis CBS 100218.</title>
        <authorList>
            <consortium name="The Broad Institute Genome Sequencing Platform"/>
            <person name="Cuomo C."/>
            <person name="Gorbushina A."/>
            <person name="Noack S."/>
            <person name="Walker B."/>
            <person name="Young S.K."/>
            <person name="Zeng Q."/>
            <person name="Gargeya S."/>
            <person name="Fitzgerald M."/>
            <person name="Haas B."/>
            <person name="Abouelleil A."/>
            <person name="Alvarado L."/>
            <person name="Arachchi H.M."/>
            <person name="Berlin A.M."/>
            <person name="Chapman S.B."/>
            <person name="Goldberg J."/>
            <person name="Griggs A."/>
            <person name="Gujja S."/>
            <person name="Hansen M."/>
            <person name="Howarth C."/>
            <person name="Imamovic A."/>
            <person name="Larimer J."/>
            <person name="McCowan C."/>
            <person name="Montmayeur A."/>
            <person name="Murphy C."/>
            <person name="Neiman D."/>
            <person name="Pearson M."/>
            <person name="Priest M."/>
            <person name="Roberts A."/>
            <person name="Saif S."/>
            <person name="Shea T."/>
            <person name="Sisk P."/>
            <person name="Sykes S."/>
            <person name="Wortman J."/>
            <person name="Nusbaum C."/>
            <person name="Birren B."/>
        </authorList>
    </citation>
    <scope>NUCLEOTIDE SEQUENCE [LARGE SCALE GENOMIC DNA]</scope>
    <source>
        <strain evidence="3">CBS 100218</strain>
    </source>
</reference>
<dbReference type="RefSeq" id="XP_007783386.1">
    <property type="nucleotide sequence ID" value="XM_007785196.1"/>
</dbReference>
<dbReference type="GeneID" id="19904528"/>
<evidence type="ECO:0000256" key="1">
    <source>
        <dbReference type="SAM" id="MobiDB-lite"/>
    </source>
</evidence>
<name>R7Z206_CONA1</name>